<evidence type="ECO:0000256" key="6">
    <source>
        <dbReference type="SAM" id="MobiDB-lite"/>
    </source>
</evidence>
<evidence type="ECO:0000256" key="7">
    <source>
        <dbReference type="SAM" id="Phobius"/>
    </source>
</evidence>
<feature type="transmembrane region" description="Helical" evidence="7">
    <location>
        <begin position="143"/>
        <end position="165"/>
    </location>
</feature>
<feature type="transmembrane region" description="Helical" evidence="7">
    <location>
        <begin position="351"/>
        <end position="373"/>
    </location>
</feature>
<keyword evidence="3 7" id="KW-0812">Transmembrane</keyword>
<dbReference type="Gene3D" id="1.20.1250.20">
    <property type="entry name" value="MFS general substrate transporter like domains"/>
    <property type="match status" value="2"/>
</dbReference>
<dbReference type="AlphaFoldDB" id="A0A7G3B6W6"/>
<feature type="transmembrane region" description="Helical" evidence="7">
    <location>
        <begin position="78"/>
        <end position="96"/>
    </location>
</feature>
<feature type="transmembrane region" description="Helical" evidence="7">
    <location>
        <begin position="282"/>
        <end position="304"/>
    </location>
</feature>
<proteinExistence type="predicted"/>
<feature type="region of interest" description="Disordered" evidence="6">
    <location>
        <begin position="425"/>
        <end position="448"/>
    </location>
</feature>
<feature type="compositionally biased region" description="Polar residues" evidence="6">
    <location>
        <begin position="427"/>
        <end position="446"/>
    </location>
</feature>
<evidence type="ECO:0000256" key="2">
    <source>
        <dbReference type="ARBA" id="ARBA00022448"/>
    </source>
</evidence>
<dbReference type="RefSeq" id="XP_055696247.1">
    <property type="nucleotide sequence ID" value="XM_055840272.1"/>
</dbReference>
<dbReference type="PANTHER" id="PTHR23506">
    <property type="entry name" value="GH10249P"/>
    <property type="match status" value="1"/>
</dbReference>
<evidence type="ECO:0000256" key="8">
    <source>
        <dbReference type="SAM" id="SignalP"/>
    </source>
</evidence>
<feature type="transmembrane region" description="Helical" evidence="7">
    <location>
        <begin position="310"/>
        <end position="330"/>
    </location>
</feature>
<dbReference type="PROSITE" id="PS50850">
    <property type="entry name" value="MFS"/>
    <property type="match status" value="1"/>
</dbReference>
<dbReference type="InterPro" id="IPR020846">
    <property type="entry name" value="MFS_dom"/>
</dbReference>
<dbReference type="GO" id="GO:0022857">
    <property type="term" value="F:transmembrane transporter activity"/>
    <property type="evidence" value="ECO:0007669"/>
    <property type="project" value="InterPro"/>
</dbReference>
<evidence type="ECO:0000259" key="9">
    <source>
        <dbReference type="PROSITE" id="PS50850"/>
    </source>
</evidence>
<protein>
    <submittedName>
        <fullName evidence="10">Putative vesicular amine transporter</fullName>
    </submittedName>
</protein>
<feature type="transmembrane region" description="Helical" evidence="7">
    <location>
        <begin position="385"/>
        <end position="405"/>
    </location>
</feature>
<evidence type="ECO:0000313" key="10">
    <source>
        <dbReference type="EMBL" id="MBC1180795.1"/>
    </source>
</evidence>
<feature type="signal peptide" evidence="8">
    <location>
        <begin position="1"/>
        <end position="24"/>
    </location>
</feature>
<dbReference type="GeneID" id="129797555"/>
<sequence>MFPKFSRRQWLTLIIIGLADFCNAICVSLQSPFFPKEAEAKGCSATEYGLVFGIFELVVFFISPFYGRYINKLGPKMLFNGGIFTSGTTAILFGLLDQVPGHMPFISLAFIIRIIEALGNAAFLTASFAIIAKEFPDNVATTFASLETFFGLGLIVGPTLGGALYAVDGYYLPFVTLGSALFIVGILTIIILPHHSQDTGVTAEKASIFRVLRIPGVLVCTLGICATSSSIGFLTAVLEPHVRQFDLGPVLLGLVFVINGGIYALTAPIWGWIVDKFLNPKIASFVGCILIAAAFCLIGPASFIPLDETLRVIITGLILHGFGIAAILVASFTDALRTSIARGLPDNIQTYGLISGLWTSTFALGAFIGPSVSGFLYDHVGFRNAVIFIIGVHSLVGLILLTFICSKSSNNNYKELDATEPLLKDSNGGTNYTNGQTDENTGSTPIKSHRNGHVLISSSIGSEQQVPCAMNNLLRCNSYNSISKQSQWSR</sequence>
<dbReference type="InterPro" id="IPR011701">
    <property type="entry name" value="MFS"/>
</dbReference>
<dbReference type="EMBL" id="GITU01012092">
    <property type="protein sequence ID" value="MBC1180795.1"/>
    <property type="molecule type" value="Transcribed_RNA"/>
</dbReference>
<dbReference type="InterPro" id="IPR050930">
    <property type="entry name" value="MFS_Vesicular_Transporter"/>
</dbReference>
<evidence type="ECO:0000256" key="4">
    <source>
        <dbReference type="ARBA" id="ARBA00022989"/>
    </source>
</evidence>
<feature type="transmembrane region" description="Helical" evidence="7">
    <location>
        <begin position="108"/>
        <end position="131"/>
    </location>
</feature>
<dbReference type="PANTHER" id="PTHR23506:SF26">
    <property type="entry name" value="MFS-TYPE TRANSPORTER SLC18B1"/>
    <property type="match status" value="1"/>
</dbReference>
<dbReference type="GO" id="GO:0016020">
    <property type="term" value="C:membrane"/>
    <property type="evidence" value="ECO:0007669"/>
    <property type="project" value="UniProtKB-SubCell"/>
</dbReference>
<accession>A0A7G3B6W6</accession>
<dbReference type="SUPFAM" id="SSF103473">
    <property type="entry name" value="MFS general substrate transporter"/>
    <property type="match status" value="1"/>
</dbReference>
<evidence type="ECO:0000256" key="5">
    <source>
        <dbReference type="ARBA" id="ARBA00023136"/>
    </source>
</evidence>
<reference evidence="10" key="1">
    <citation type="journal article" date="2020" name="BMC">
        <title>Leishmania infection induces a limited differential gene expression in the sand fly midgut.</title>
        <authorList>
            <person name="Coutinho-Abreu I.V."/>
            <person name="Serafim T.D."/>
            <person name="Meneses C."/>
            <person name="Kamhawi S."/>
            <person name="Oliveira F."/>
            <person name="Valenzuela J.G."/>
        </authorList>
    </citation>
    <scope>NUCLEOTIDE SEQUENCE</scope>
    <source>
        <strain evidence="10">Jacobina</strain>
        <tissue evidence="10">Midgut</tissue>
    </source>
</reference>
<feature type="chain" id="PRO_5028922795" evidence="8">
    <location>
        <begin position="25"/>
        <end position="490"/>
    </location>
</feature>
<feature type="transmembrane region" description="Helical" evidence="7">
    <location>
        <begin position="250"/>
        <end position="270"/>
    </location>
</feature>
<keyword evidence="4 7" id="KW-1133">Transmembrane helix</keyword>
<comment type="subcellular location">
    <subcellularLocation>
        <location evidence="1">Membrane</location>
        <topology evidence="1">Multi-pass membrane protein</topology>
    </subcellularLocation>
</comment>
<keyword evidence="5 7" id="KW-0472">Membrane</keyword>
<evidence type="ECO:0000256" key="3">
    <source>
        <dbReference type="ARBA" id="ARBA00022692"/>
    </source>
</evidence>
<keyword evidence="8" id="KW-0732">Signal</keyword>
<feature type="transmembrane region" description="Helical" evidence="7">
    <location>
        <begin position="214"/>
        <end position="238"/>
    </location>
</feature>
<name>A0A7G3B6W6_LUTLO</name>
<keyword evidence="2" id="KW-0813">Transport</keyword>
<evidence type="ECO:0000256" key="1">
    <source>
        <dbReference type="ARBA" id="ARBA00004141"/>
    </source>
</evidence>
<dbReference type="InterPro" id="IPR036259">
    <property type="entry name" value="MFS_trans_sf"/>
</dbReference>
<dbReference type="Pfam" id="PF07690">
    <property type="entry name" value="MFS_1"/>
    <property type="match status" value="1"/>
</dbReference>
<dbReference type="VEuPathDB" id="VectorBase:LLONM1_005135"/>
<feature type="transmembrane region" description="Helical" evidence="7">
    <location>
        <begin position="171"/>
        <end position="193"/>
    </location>
</feature>
<feature type="transmembrane region" description="Helical" evidence="7">
    <location>
        <begin position="48"/>
        <end position="66"/>
    </location>
</feature>
<feature type="domain" description="Major facilitator superfamily (MFS) profile" evidence="9">
    <location>
        <begin position="12"/>
        <end position="409"/>
    </location>
</feature>
<organism evidence="10">
    <name type="scientific">Lutzomyia longipalpis</name>
    <name type="common">Sand fly</name>
    <dbReference type="NCBI Taxonomy" id="7200"/>
    <lineage>
        <taxon>Eukaryota</taxon>
        <taxon>Metazoa</taxon>
        <taxon>Ecdysozoa</taxon>
        <taxon>Arthropoda</taxon>
        <taxon>Hexapoda</taxon>
        <taxon>Insecta</taxon>
        <taxon>Pterygota</taxon>
        <taxon>Neoptera</taxon>
        <taxon>Endopterygota</taxon>
        <taxon>Diptera</taxon>
        <taxon>Nematocera</taxon>
        <taxon>Psychodoidea</taxon>
        <taxon>Psychodidae</taxon>
        <taxon>Lutzomyia</taxon>
        <taxon>Lutzomyia</taxon>
    </lineage>
</organism>